<evidence type="ECO:0000313" key="1">
    <source>
        <dbReference type="Proteomes" id="UP000515125"/>
    </source>
</evidence>
<proteinExistence type="predicted"/>
<protein>
    <submittedName>
        <fullName evidence="2">Uncharacterized protein LOC34623305</fullName>
    </submittedName>
</protein>
<reference evidence="2" key="1">
    <citation type="submission" date="2025-08" db="UniProtKB">
        <authorList>
            <consortium name="RefSeq"/>
        </authorList>
    </citation>
    <scope>IDENTIFICATION</scope>
</reference>
<accession>A0A6P6RUZ6</accession>
<keyword evidence="1" id="KW-1185">Reference proteome</keyword>
<dbReference type="Proteomes" id="UP000515125">
    <property type="component" value="Unplaced"/>
</dbReference>
<sequence>MLRTLAFALGSSRLKWILPWMTGDTREWQSYLDCVIRSVEEFLRNSPSRDEILAAAKNQQKFKLGPVDKMPMQSCGAYPMARIYSPDEVVRRLKLHYYPCFGPLDDMIREYNLFVTEHAEVMSKVRESILAKPHKAFRLAYIQWNSLMVIPNTLQVLTAFLNEDQGFAVDQVDGITILLQENLRLKGRRKKLFLENIHSMLNTLSSNPNWGEAKLSYLGNILGTQVDPGAPQNTQTIIYIFRETHQPVEVCKASQSINGREKGFIGAVFDLPQMGKLAVMGAHLDGWMAPQFLNMFPLLLSSCGSTEEGLDSFSLGVVLGGDWNEHFHTEAMDSLYELAGTDTVRYPAFDKVQDLPSTMPNNLKMTALFTEALSEPLDIIGSDYQPLLWSGDRLGRSVNMVGAPKTLPAAMRQMGFSIISICYRAGFTYKWSRGCDYPRSEPMPGHSPFSVLKTCLEPKVLASPRGAGYLDRVIVRTATASSAALDQLLEAGAVTGELPKNFASIVKGVQVYDMRSDHVMMGNIIEFLQPT</sequence>
<dbReference type="RefSeq" id="XP_026191282.1">
    <property type="nucleotide sequence ID" value="XM_026335497.1"/>
</dbReference>
<evidence type="ECO:0000313" key="2">
    <source>
        <dbReference type="RefSeq" id="XP_026191282.1"/>
    </source>
</evidence>
<dbReference type="AlphaFoldDB" id="A0A6P6RUZ6"/>
<name>A0A6P6RUZ6_9EIME</name>
<dbReference type="GeneID" id="34623305"/>
<organism evidence="1 2">
    <name type="scientific">Cyclospora cayetanensis</name>
    <dbReference type="NCBI Taxonomy" id="88456"/>
    <lineage>
        <taxon>Eukaryota</taxon>
        <taxon>Sar</taxon>
        <taxon>Alveolata</taxon>
        <taxon>Apicomplexa</taxon>
        <taxon>Conoidasida</taxon>
        <taxon>Coccidia</taxon>
        <taxon>Eucoccidiorida</taxon>
        <taxon>Eimeriorina</taxon>
        <taxon>Eimeriidae</taxon>
        <taxon>Cyclospora</taxon>
    </lineage>
</organism>
<gene>
    <name evidence="2" type="primary">LOC34623305</name>
</gene>
<dbReference type="OrthoDB" id="346374at2759"/>